<feature type="chain" id="PRO_5032615575" evidence="2">
    <location>
        <begin position="22"/>
        <end position="93"/>
    </location>
</feature>
<organism evidence="3">
    <name type="scientific">Mariniphaga anaerophila</name>
    <dbReference type="NCBI Taxonomy" id="1484053"/>
    <lineage>
        <taxon>Bacteria</taxon>
        <taxon>Pseudomonadati</taxon>
        <taxon>Bacteroidota</taxon>
        <taxon>Bacteroidia</taxon>
        <taxon>Marinilabiliales</taxon>
        <taxon>Prolixibacteraceae</taxon>
        <taxon>Mariniphaga</taxon>
    </lineage>
</organism>
<comment type="caution">
    <text evidence="3">The sequence shown here is derived from an EMBL/GenBank/DDBJ whole genome shotgun (WGS) entry which is preliminary data.</text>
</comment>
<accession>A0A831LFL2</accession>
<reference evidence="3" key="1">
    <citation type="journal article" date="2020" name="mSystems">
        <title>Genome- and Community-Level Interaction Insights into Carbon Utilization and Element Cycling Functions of Hydrothermarchaeota in Hydrothermal Sediment.</title>
        <authorList>
            <person name="Zhou Z."/>
            <person name="Liu Y."/>
            <person name="Xu W."/>
            <person name="Pan J."/>
            <person name="Luo Z.H."/>
            <person name="Li M."/>
        </authorList>
    </citation>
    <scope>NUCLEOTIDE SEQUENCE [LARGE SCALE GENOMIC DNA]</scope>
    <source>
        <strain evidence="3">SpSt-1217</strain>
    </source>
</reference>
<sequence>MKKYWNKLVLLTAALPLLFWGCNKETQFKFDVNSDAYIIRKNIDGEVKSATTFYVYANQSISSATVTPPAGQGEPFHLSRSEESSFTFQKEPS</sequence>
<dbReference type="Proteomes" id="UP000886047">
    <property type="component" value="Unassembled WGS sequence"/>
</dbReference>
<gene>
    <name evidence="3" type="ORF">ENN90_01615</name>
</gene>
<proteinExistence type="predicted"/>
<protein>
    <submittedName>
        <fullName evidence="3">Uncharacterized protein</fullName>
    </submittedName>
</protein>
<evidence type="ECO:0000256" key="1">
    <source>
        <dbReference type="SAM" id="MobiDB-lite"/>
    </source>
</evidence>
<dbReference type="AlphaFoldDB" id="A0A831LFL2"/>
<evidence type="ECO:0000313" key="3">
    <source>
        <dbReference type="EMBL" id="HDR50307.1"/>
    </source>
</evidence>
<feature type="compositionally biased region" description="Polar residues" evidence="1">
    <location>
        <begin position="84"/>
        <end position="93"/>
    </location>
</feature>
<name>A0A831LFL2_9BACT</name>
<evidence type="ECO:0000256" key="2">
    <source>
        <dbReference type="SAM" id="SignalP"/>
    </source>
</evidence>
<keyword evidence="2" id="KW-0732">Signal</keyword>
<dbReference type="EMBL" id="DSDK01000095">
    <property type="protein sequence ID" value="HDR50307.1"/>
    <property type="molecule type" value="Genomic_DNA"/>
</dbReference>
<feature type="signal peptide" evidence="2">
    <location>
        <begin position="1"/>
        <end position="21"/>
    </location>
</feature>
<feature type="region of interest" description="Disordered" evidence="1">
    <location>
        <begin position="65"/>
        <end position="93"/>
    </location>
</feature>
<feature type="non-terminal residue" evidence="3">
    <location>
        <position position="93"/>
    </location>
</feature>